<dbReference type="EC" id="2.7.13.3" evidence="2"/>
<evidence type="ECO:0000256" key="6">
    <source>
        <dbReference type="ARBA" id="ARBA00022777"/>
    </source>
</evidence>
<reference evidence="9" key="1">
    <citation type="journal article" date="2004" name="Nat. Biotechnol.">
        <title>Complete genome sequence of the metabolically versatile photosynthetic bacterium Rhodopseudomonas palustris.</title>
        <authorList>
            <person name="Larimer F.W."/>
            <person name="Chain P."/>
            <person name="Hauser L."/>
            <person name="Lamerdin J."/>
            <person name="Malfatti S."/>
            <person name="Do L."/>
            <person name="Land M.L."/>
            <person name="Pelletier D.A."/>
            <person name="Beatty J.T."/>
            <person name="Lang A.S."/>
            <person name="Tabita F.R."/>
            <person name="Gibson J.L."/>
            <person name="Hanson T.E."/>
            <person name="Bobst C."/>
            <person name="Torres J.L."/>
            <person name="Peres C."/>
            <person name="Harrison F.H."/>
            <person name="Gibson J."/>
            <person name="Harwood C.S."/>
        </authorList>
    </citation>
    <scope>NUCLEOTIDE SEQUENCE [LARGE SCALE GENOMIC DNA]</scope>
    <source>
        <strain evidence="9">CGA009</strain>
    </source>
</reference>
<dbReference type="PANTHER" id="PTHR41523:SF7">
    <property type="entry name" value="HISTIDINE KINASE"/>
    <property type="match status" value="1"/>
</dbReference>
<accession>Q6N828</accession>
<keyword evidence="6 9" id="KW-0418">Kinase</keyword>
<dbReference type="InterPro" id="IPR036890">
    <property type="entry name" value="HATPase_C_sf"/>
</dbReference>
<evidence type="ECO:0000256" key="4">
    <source>
        <dbReference type="ARBA" id="ARBA00022679"/>
    </source>
</evidence>
<evidence type="ECO:0000256" key="3">
    <source>
        <dbReference type="ARBA" id="ARBA00022553"/>
    </source>
</evidence>
<dbReference type="HOGENOM" id="CLU_000445_114_57_5"/>
<keyword evidence="3" id="KW-0597">Phosphoprotein</keyword>
<evidence type="ECO:0000259" key="8">
    <source>
        <dbReference type="SMART" id="SM00911"/>
    </source>
</evidence>
<comment type="catalytic activity">
    <reaction evidence="1">
        <text>ATP + protein L-histidine = ADP + protein N-phospho-L-histidine.</text>
        <dbReference type="EC" id="2.7.13.3"/>
    </reaction>
</comment>
<dbReference type="Pfam" id="PF07536">
    <property type="entry name" value="HWE_HK"/>
    <property type="match status" value="1"/>
</dbReference>
<dbReference type="PhylomeDB" id="Q6N828"/>
<proteinExistence type="predicted"/>
<dbReference type="AlphaFoldDB" id="Q6N828"/>
<evidence type="ECO:0000256" key="2">
    <source>
        <dbReference type="ARBA" id="ARBA00012438"/>
    </source>
</evidence>
<gene>
    <name evidence="9" type="ordered locus">RPA2076</name>
</gene>
<evidence type="ECO:0000256" key="7">
    <source>
        <dbReference type="ARBA" id="ARBA00022840"/>
    </source>
</evidence>
<name>Q6N828_RHOPA</name>
<dbReference type="InterPro" id="IPR011102">
    <property type="entry name" value="Sig_transdc_His_kinase_HWE"/>
</dbReference>
<evidence type="ECO:0000256" key="5">
    <source>
        <dbReference type="ARBA" id="ARBA00022741"/>
    </source>
</evidence>
<dbReference type="GO" id="GO:0004673">
    <property type="term" value="F:protein histidine kinase activity"/>
    <property type="evidence" value="ECO:0007669"/>
    <property type="project" value="UniProtKB-EC"/>
</dbReference>
<dbReference type="SMR" id="Q6N828"/>
<dbReference type="GO" id="GO:0005524">
    <property type="term" value="F:ATP binding"/>
    <property type="evidence" value="ECO:0007669"/>
    <property type="project" value="UniProtKB-KW"/>
</dbReference>
<keyword evidence="5" id="KW-0547">Nucleotide-binding</keyword>
<keyword evidence="4" id="KW-0808">Transferase</keyword>
<dbReference type="eggNOG" id="COG3920">
    <property type="taxonomic scope" value="Bacteria"/>
</dbReference>
<sequence length="228" mass="25208">MRPMPTDDINSRIAELEADNRRLRQLLDKRDAPGELRHRLRSTVAMLRTIIRKSASKRHSLDTYVGHLEDRLDALMRAQAIADEQGAIDFHKLLADELLHYQARDGERVTFAGPDLHLQARAGQVLALAVHELAVNAVEHGALGGDGTIDIRWSVAGAGPAPLLTFVWKETDTAPVAEPSHHGFGTEVLTRTLEYELKAKTDLAFEPDGLRCTIRFPLSERVDGSQAG</sequence>
<evidence type="ECO:0000256" key="1">
    <source>
        <dbReference type="ARBA" id="ARBA00000085"/>
    </source>
</evidence>
<feature type="domain" description="Signal transduction histidine kinase HWE region" evidence="8">
    <location>
        <begin position="35"/>
        <end position="115"/>
    </location>
</feature>
<keyword evidence="7" id="KW-0067">ATP-binding</keyword>
<organism evidence="9">
    <name type="scientific">Rhodopseudomonas palustris (strain ATCC BAA-98 / CGA009)</name>
    <dbReference type="NCBI Taxonomy" id="258594"/>
    <lineage>
        <taxon>Bacteria</taxon>
        <taxon>Pseudomonadati</taxon>
        <taxon>Pseudomonadota</taxon>
        <taxon>Alphaproteobacteria</taxon>
        <taxon>Hyphomicrobiales</taxon>
        <taxon>Nitrobacteraceae</taxon>
        <taxon>Rhodopseudomonas</taxon>
    </lineage>
</organism>
<protein>
    <recommendedName>
        <fullName evidence="2">histidine kinase</fullName>
        <ecNumber evidence="2">2.7.13.3</ecNumber>
    </recommendedName>
</protein>
<evidence type="ECO:0000313" key="9">
    <source>
        <dbReference type="EMBL" id="CAE27517.1"/>
    </source>
</evidence>
<dbReference type="STRING" id="258594.RPA2076"/>
<dbReference type="SMART" id="SM00911">
    <property type="entry name" value="HWE_HK"/>
    <property type="match status" value="1"/>
</dbReference>
<dbReference type="Gene3D" id="3.30.565.10">
    <property type="entry name" value="Histidine kinase-like ATPase, C-terminal domain"/>
    <property type="match status" value="1"/>
</dbReference>
<dbReference type="PANTHER" id="PTHR41523">
    <property type="entry name" value="TWO-COMPONENT SYSTEM SENSOR PROTEIN"/>
    <property type="match status" value="1"/>
</dbReference>
<dbReference type="EMBL" id="BX572599">
    <property type="protein sequence ID" value="CAE27517.1"/>
    <property type="molecule type" value="Genomic_DNA"/>
</dbReference>